<protein>
    <submittedName>
        <fullName evidence="1">Uncharacterized protein</fullName>
    </submittedName>
</protein>
<name>A0AAD8JZA7_TARER</name>
<comment type="caution">
    <text evidence="1">The sequence shown here is derived from an EMBL/GenBank/DDBJ whole genome shotgun (WGS) entry which is preliminary data.</text>
</comment>
<dbReference type="EMBL" id="JAUHHV010000010">
    <property type="protein sequence ID" value="KAK1411402.1"/>
    <property type="molecule type" value="Genomic_DNA"/>
</dbReference>
<organism evidence="1 2">
    <name type="scientific">Tagetes erecta</name>
    <name type="common">African marigold</name>
    <dbReference type="NCBI Taxonomy" id="13708"/>
    <lineage>
        <taxon>Eukaryota</taxon>
        <taxon>Viridiplantae</taxon>
        <taxon>Streptophyta</taxon>
        <taxon>Embryophyta</taxon>
        <taxon>Tracheophyta</taxon>
        <taxon>Spermatophyta</taxon>
        <taxon>Magnoliopsida</taxon>
        <taxon>eudicotyledons</taxon>
        <taxon>Gunneridae</taxon>
        <taxon>Pentapetalae</taxon>
        <taxon>asterids</taxon>
        <taxon>campanulids</taxon>
        <taxon>Asterales</taxon>
        <taxon>Asteraceae</taxon>
        <taxon>Asteroideae</taxon>
        <taxon>Heliantheae alliance</taxon>
        <taxon>Tageteae</taxon>
        <taxon>Tagetes</taxon>
    </lineage>
</organism>
<evidence type="ECO:0000313" key="1">
    <source>
        <dbReference type="EMBL" id="KAK1411402.1"/>
    </source>
</evidence>
<dbReference type="AlphaFoldDB" id="A0AAD8JZA7"/>
<reference evidence="1" key="1">
    <citation type="journal article" date="2023" name="bioRxiv">
        <title>Improved chromosome-level genome assembly for marigold (Tagetes erecta).</title>
        <authorList>
            <person name="Jiang F."/>
            <person name="Yuan L."/>
            <person name="Wang S."/>
            <person name="Wang H."/>
            <person name="Xu D."/>
            <person name="Wang A."/>
            <person name="Fan W."/>
        </authorList>
    </citation>
    <scope>NUCLEOTIDE SEQUENCE</scope>
    <source>
        <strain evidence="1">WSJ</strain>
        <tissue evidence="1">Leaf</tissue>
    </source>
</reference>
<evidence type="ECO:0000313" key="2">
    <source>
        <dbReference type="Proteomes" id="UP001229421"/>
    </source>
</evidence>
<keyword evidence="2" id="KW-1185">Reference proteome</keyword>
<accession>A0AAD8JZA7</accession>
<dbReference type="Proteomes" id="UP001229421">
    <property type="component" value="Unassembled WGS sequence"/>
</dbReference>
<proteinExistence type="predicted"/>
<gene>
    <name evidence="1" type="ORF">QVD17_37950</name>
</gene>
<sequence length="89" mass="10661">MMMMKTMMSGDNDENHQYQIWLFQRQWQEYLRSSNLRRPFTPWELYAAKILVDDDYERNDDGSNDVKGGEEEDGDKRIRVGFILPSLHT</sequence>